<feature type="transmembrane region" description="Helical" evidence="6">
    <location>
        <begin position="136"/>
        <end position="160"/>
    </location>
</feature>
<proteinExistence type="predicted"/>
<dbReference type="GO" id="GO:0055088">
    <property type="term" value="P:lipid homeostasis"/>
    <property type="evidence" value="ECO:0007669"/>
    <property type="project" value="TreeGrafter"/>
</dbReference>
<dbReference type="OrthoDB" id="10266980at2759"/>
<dbReference type="PANTHER" id="PTHR13439">
    <property type="entry name" value="CT120 PROTEIN"/>
    <property type="match status" value="1"/>
</dbReference>
<dbReference type="GO" id="GO:0005783">
    <property type="term" value="C:endoplasmic reticulum"/>
    <property type="evidence" value="ECO:0007669"/>
    <property type="project" value="TreeGrafter"/>
</dbReference>
<name>A0A6G1H9Y2_9PEZI</name>
<keyword evidence="9" id="KW-1185">Reference proteome</keyword>
<organism evidence="8 9">
    <name type="scientific">Aulographum hederae CBS 113979</name>
    <dbReference type="NCBI Taxonomy" id="1176131"/>
    <lineage>
        <taxon>Eukaryota</taxon>
        <taxon>Fungi</taxon>
        <taxon>Dikarya</taxon>
        <taxon>Ascomycota</taxon>
        <taxon>Pezizomycotina</taxon>
        <taxon>Dothideomycetes</taxon>
        <taxon>Pleosporomycetidae</taxon>
        <taxon>Aulographales</taxon>
        <taxon>Aulographaceae</taxon>
    </lineage>
</organism>
<evidence type="ECO:0000256" key="5">
    <source>
        <dbReference type="PROSITE-ProRule" id="PRU00205"/>
    </source>
</evidence>
<feature type="transmembrane region" description="Helical" evidence="6">
    <location>
        <begin position="36"/>
        <end position="58"/>
    </location>
</feature>
<dbReference type="AlphaFoldDB" id="A0A6G1H9Y2"/>
<evidence type="ECO:0000256" key="4">
    <source>
        <dbReference type="ARBA" id="ARBA00023136"/>
    </source>
</evidence>
<dbReference type="Pfam" id="PF03798">
    <property type="entry name" value="TRAM_LAG1_CLN8"/>
    <property type="match status" value="1"/>
</dbReference>
<dbReference type="PROSITE" id="PS50922">
    <property type="entry name" value="TLC"/>
    <property type="match status" value="1"/>
</dbReference>
<feature type="domain" description="TLC" evidence="7">
    <location>
        <begin position="69"/>
        <end position="317"/>
    </location>
</feature>
<comment type="subcellular location">
    <subcellularLocation>
        <location evidence="1">Membrane</location>
        <topology evidence="1">Multi-pass membrane protein</topology>
    </subcellularLocation>
</comment>
<keyword evidence="2 5" id="KW-0812">Transmembrane</keyword>
<evidence type="ECO:0000313" key="8">
    <source>
        <dbReference type="EMBL" id="KAF1989758.1"/>
    </source>
</evidence>
<evidence type="ECO:0000259" key="7">
    <source>
        <dbReference type="PROSITE" id="PS50922"/>
    </source>
</evidence>
<feature type="transmembrane region" description="Helical" evidence="6">
    <location>
        <begin position="78"/>
        <end position="98"/>
    </location>
</feature>
<keyword evidence="3 6" id="KW-1133">Transmembrane helix</keyword>
<gene>
    <name evidence="8" type="ORF">K402DRAFT_349872</name>
</gene>
<sequence>MHDPFPIPRSAFLSNLVQPLADRLNLVTLPIHIHEVLIFFCFYLFVQLAVSPVISPWLFPTTYPKLNARTQLNWDVHVVSFVQSVLVCSLALWVASVDEERADMNWQGRVWGYTGAGGLVQAAACGYFMWDLWVTIRFVNVFGVGMLAHAVSALSVFCLGFRPFVNYYGSVFILYELSSPFLNIHWFCDKLALTGSNVQLTNGIVLLTTFFCCRLCWGTYSSLCVIIDVLKAYRYDPTDPIAFSKTGLKSVPSSAFNQTTTSTTGDPNEIWEIMKFAGDKQTPIWLMAAYLAANITLNTLNFHWFGKMIATIRKRFDPPFGTR</sequence>
<reference evidence="8" key="1">
    <citation type="journal article" date="2020" name="Stud. Mycol.">
        <title>101 Dothideomycetes genomes: a test case for predicting lifestyles and emergence of pathogens.</title>
        <authorList>
            <person name="Haridas S."/>
            <person name="Albert R."/>
            <person name="Binder M."/>
            <person name="Bloem J."/>
            <person name="Labutti K."/>
            <person name="Salamov A."/>
            <person name="Andreopoulos B."/>
            <person name="Baker S."/>
            <person name="Barry K."/>
            <person name="Bills G."/>
            <person name="Bluhm B."/>
            <person name="Cannon C."/>
            <person name="Castanera R."/>
            <person name="Culley D."/>
            <person name="Daum C."/>
            <person name="Ezra D."/>
            <person name="Gonzalez J."/>
            <person name="Henrissat B."/>
            <person name="Kuo A."/>
            <person name="Liang C."/>
            <person name="Lipzen A."/>
            <person name="Lutzoni F."/>
            <person name="Magnuson J."/>
            <person name="Mondo S."/>
            <person name="Nolan M."/>
            <person name="Ohm R."/>
            <person name="Pangilinan J."/>
            <person name="Park H.-J."/>
            <person name="Ramirez L."/>
            <person name="Alfaro M."/>
            <person name="Sun H."/>
            <person name="Tritt A."/>
            <person name="Yoshinaga Y."/>
            <person name="Zwiers L.-H."/>
            <person name="Turgeon B."/>
            <person name="Goodwin S."/>
            <person name="Spatafora J."/>
            <person name="Crous P."/>
            <person name="Grigoriev I."/>
        </authorList>
    </citation>
    <scope>NUCLEOTIDE SEQUENCE</scope>
    <source>
        <strain evidence="8">CBS 113979</strain>
    </source>
</reference>
<feature type="non-terminal residue" evidence="8">
    <location>
        <position position="323"/>
    </location>
</feature>
<evidence type="ECO:0000313" key="9">
    <source>
        <dbReference type="Proteomes" id="UP000800041"/>
    </source>
</evidence>
<evidence type="ECO:0000256" key="2">
    <source>
        <dbReference type="ARBA" id="ARBA00022692"/>
    </source>
</evidence>
<dbReference type="EMBL" id="ML977144">
    <property type="protein sequence ID" value="KAF1989758.1"/>
    <property type="molecule type" value="Genomic_DNA"/>
</dbReference>
<dbReference type="GO" id="GO:0016020">
    <property type="term" value="C:membrane"/>
    <property type="evidence" value="ECO:0007669"/>
    <property type="project" value="UniProtKB-SubCell"/>
</dbReference>
<dbReference type="SMART" id="SM00724">
    <property type="entry name" value="TLC"/>
    <property type="match status" value="1"/>
</dbReference>
<evidence type="ECO:0000256" key="1">
    <source>
        <dbReference type="ARBA" id="ARBA00004141"/>
    </source>
</evidence>
<keyword evidence="4 5" id="KW-0472">Membrane</keyword>
<accession>A0A6G1H9Y2</accession>
<dbReference type="PANTHER" id="PTHR13439:SF0">
    <property type="entry name" value="TOPOISOMERASE I DAMAGE AFFECTED PROTEIN 4"/>
    <property type="match status" value="1"/>
</dbReference>
<feature type="transmembrane region" description="Helical" evidence="6">
    <location>
        <begin position="284"/>
        <end position="305"/>
    </location>
</feature>
<protein>
    <submittedName>
        <fullName evidence="8">DUF887-domain-containing protein</fullName>
    </submittedName>
</protein>
<dbReference type="InterPro" id="IPR006634">
    <property type="entry name" value="TLC-dom"/>
</dbReference>
<feature type="transmembrane region" description="Helical" evidence="6">
    <location>
        <begin position="110"/>
        <end position="130"/>
    </location>
</feature>
<feature type="transmembrane region" description="Helical" evidence="6">
    <location>
        <begin position="167"/>
        <end position="187"/>
    </location>
</feature>
<dbReference type="InterPro" id="IPR050846">
    <property type="entry name" value="TLCD"/>
</dbReference>
<dbReference type="Proteomes" id="UP000800041">
    <property type="component" value="Unassembled WGS sequence"/>
</dbReference>
<evidence type="ECO:0000256" key="6">
    <source>
        <dbReference type="SAM" id="Phobius"/>
    </source>
</evidence>
<evidence type="ECO:0000256" key="3">
    <source>
        <dbReference type="ARBA" id="ARBA00022989"/>
    </source>
</evidence>